<dbReference type="EMBL" id="BMMK01000022">
    <property type="protein sequence ID" value="GGM67600.1"/>
    <property type="molecule type" value="Genomic_DNA"/>
</dbReference>
<comment type="caution">
    <text evidence="1">The sequence shown here is derived from an EMBL/GenBank/DDBJ whole genome shotgun (WGS) entry which is preliminary data.</text>
</comment>
<evidence type="ECO:0000313" key="1">
    <source>
        <dbReference type="EMBL" id="GGM67600.1"/>
    </source>
</evidence>
<evidence type="ECO:0000313" key="2">
    <source>
        <dbReference type="Proteomes" id="UP000637578"/>
    </source>
</evidence>
<dbReference type="RefSeq" id="WP_189060182.1">
    <property type="nucleotide sequence ID" value="NZ_BMMK01000022.1"/>
</dbReference>
<reference evidence="1" key="2">
    <citation type="submission" date="2020-09" db="EMBL/GenBank/DDBJ databases">
        <authorList>
            <person name="Sun Q."/>
            <person name="Zhou Y."/>
        </authorList>
    </citation>
    <scope>NUCLEOTIDE SEQUENCE</scope>
    <source>
        <strain evidence="1">CGMCC 4.5737</strain>
    </source>
</reference>
<sequence>MRRARRAKPRRGAAVPARPAIDAFRFSAEYIEPRNAVVMVTHARLLRSAAPTRLFSIIDLIRKRKDIRIMPRAGRLGRLDTLAGQPLALLAPDVRRQLWDRRFCVCGHYNLDHRDDDAPAPFGGAGLGTCAVDAEQSDHARSCRRFTDHPDSRWFVTVLADPHRPWRLWRVGTGVLSAETIHALIVGTRHRGTPLLTWHAEAGRLRGTRPLAELPEPARAEWEPYDTWAREVCAAGGTVVLFPVFELPHGTRVAMWWPRPDGAPFW</sequence>
<keyword evidence="2" id="KW-1185">Reference proteome</keyword>
<organism evidence="1 2">
    <name type="scientific">Longimycelium tulufanense</name>
    <dbReference type="NCBI Taxonomy" id="907463"/>
    <lineage>
        <taxon>Bacteria</taxon>
        <taxon>Bacillati</taxon>
        <taxon>Actinomycetota</taxon>
        <taxon>Actinomycetes</taxon>
        <taxon>Pseudonocardiales</taxon>
        <taxon>Pseudonocardiaceae</taxon>
        <taxon>Longimycelium</taxon>
    </lineage>
</organism>
<name>A0A8J3FXF1_9PSEU</name>
<dbReference type="AlphaFoldDB" id="A0A8J3FXF1"/>
<proteinExistence type="predicted"/>
<protein>
    <submittedName>
        <fullName evidence="1">Uncharacterized protein</fullName>
    </submittedName>
</protein>
<accession>A0A8J3FXF1</accession>
<gene>
    <name evidence="1" type="ORF">GCM10012275_42710</name>
</gene>
<reference evidence="1" key="1">
    <citation type="journal article" date="2014" name="Int. J. Syst. Evol. Microbiol.">
        <title>Complete genome sequence of Corynebacterium casei LMG S-19264T (=DSM 44701T), isolated from a smear-ripened cheese.</title>
        <authorList>
            <consortium name="US DOE Joint Genome Institute (JGI-PGF)"/>
            <person name="Walter F."/>
            <person name="Albersmeier A."/>
            <person name="Kalinowski J."/>
            <person name="Ruckert C."/>
        </authorList>
    </citation>
    <scope>NUCLEOTIDE SEQUENCE</scope>
    <source>
        <strain evidence="1">CGMCC 4.5737</strain>
    </source>
</reference>
<dbReference type="Proteomes" id="UP000637578">
    <property type="component" value="Unassembled WGS sequence"/>
</dbReference>